<organism evidence="3 4">
    <name type="scientific">Caulobacter henricii</name>
    <dbReference type="NCBI Taxonomy" id="69395"/>
    <lineage>
        <taxon>Bacteria</taxon>
        <taxon>Pseudomonadati</taxon>
        <taxon>Pseudomonadota</taxon>
        <taxon>Alphaproteobacteria</taxon>
        <taxon>Caulobacterales</taxon>
        <taxon>Caulobacteraceae</taxon>
        <taxon>Caulobacter</taxon>
    </lineage>
</organism>
<feature type="domain" description="Integrase catalytic" evidence="2">
    <location>
        <begin position="263"/>
        <end position="479"/>
    </location>
</feature>
<dbReference type="RefSeq" id="WP_062145883.1">
    <property type="nucleotide sequence ID" value="NZ_CP013002.1"/>
</dbReference>
<name>A0A0P0NZA1_9CAUL</name>
<dbReference type="Proteomes" id="UP000056905">
    <property type="component" value="Chromosome"/>
</dbReference>
<dbReference type="InterPro" id="IPR001584">
    <property type="entry name" value="Integrase_cat-core"/>
</dbReference>
<accession>A0A0P0NZA1</accession>
<feature type="compositionally biased region" description="Gly residues" evidence="1">
    <location>
        <begin position="732"/>
        <end position="743"/>
    </location>
</feature>
<evidence type="ECO:0000313" key="3">
    <source>
        <dbReference type="EMBL" id="ALL13157.1"/>
    </source>
</evidence>
<reference evidence="3 4" key="1">
    <citation type="submission" date="2015-10" db="EMBL/GenBank/DDBJ databases">
        <title>Conservation of the essential genome among Caulobacter and Brevundimonas species.</title>
        <authorList>
            <person name="Scott D."/>
            <person name="Ely B."/>
        </authorList>
    </citation>
    <scope>NUCLEOTIDE SEQUENCE [LARGE SCALE GENOMIC DNA]</scope>
    <source>
        <strain evidence="3 4">CB4</strain>
    </source>
</reference>
<dbReference type="SUPFAM" id="SSF53098">
    <property type="entry name" value="Ribonuclease H-like"/>
    <property type="match status" value="1"/>
</dbReference>
<dbReference type="AlphaFoldDB" id="A0A0P0NZA1"/>
<dbReference type="OrthoDB" id="5287589at2"/>
<feature type="region of interest" description="Disordered" evidence="1">
    <location>
        <begin position="678"/>
        <end position="743"/>
    </location>
</feature>
<evidence type="ECO:0000313" key="4">
    <source>
        <dbReference type="Proteomes" id="UP000056905"/>
    </source>
</evidence>
<evidence type="ECO:0000259" key="2">
    <source>
        <dbReference type="PROSITE" id="PS50994"/>
    </source>
</evidence>
<dbReference type="InterPro" id="IPR012337">
    <property type="entry name" value="RNaseH-like_sf"/>
</dbReference>
<dbReference type="GO" id="GO:0003676">
    <property type="term" value="F:nucleic acid binding"/>
    <property type="evidence" value="ECO:0007669"/>
    <property type="project" value="InterPro"/>
</dbReference>
<dbReference type="KEGG" id="chq:AQ619_07210"/>
<dbReference type="PROSITE" id="PS50994">
    <property type="entry name" value="INTEGRASE"/>
    <property type="match status" value="1"/>
</dbReference>
<proteinExistence type="predicted"/>
<dbReference type="InterPro" id="IPR036397">
    <property type="entry name" value="RNaseH_sf"/>
</dbReference>
<gene>
    <name evidence="3" type="ORF">AQ619_07210</name>
</gene>
<dbReference type="STRING" id="69395.AQ619_07210"/>
<keyword evidence="4" id="KW-1185">Reference proteome</keyword>
<dbReference type="GO" id="GO:0015074">
    <property type="term" value="P:DNA integration"/>
    <property type="evidence" value="ECO:0007669"/>
    <property type="project" value="InterPro"/>
</dbReference>
<dbReference type="EMBL" id="CP013002">
    <property type="protein sequence ID" value="ALL13157.1"/>
    <property type="molecule type" value="Genomic_DNA"/>
</dbReference>
<protein>
    <recommendedName>
        <fullName evidence="2">Integrase catalytic domain-containing protein</fullName>
    </recommendedName>
</protein>
<sequence length="743" mass="83812">MSIIRFQTGECWVYKGQPVYFQNEIGDGNLYFMVEPSGGPLQVPDVDGILHLPNTVWAMEAYARGQLVRRPKVSGTRARQAAAKREYDLDQIRKMDRQAEFRAFVVRGLDKLGVGSLSDRKLHLAIAKLWDMDPVRVMAFDRKPCVRTVRRWLKERGSFFDRKMAQMVSMSGRVPRARRFPPETCELLRRFAMKFWVNFALNKKDAYALLCVCLARINRARKSRASYLPQLKRPSEETFRKEINRLECYETYAARFGEKKAKARFEPSGEGLVAQRFLELGCLDHTMVDSVVVMSADQRLPMGRPWLTVLVDVFTRCVLGWVVSFEPPSLYSATECVKRASCPKLSLSAAHPRYRQMVTIFGHVDEIVTDNGKDLSGVAFEDAMIEISTSVRWAPIASPTFKAIGERFFLTLKTMLFDKLPGATLKPELLREMGIDPRNTAILTLEELELLINEAVCLYHFEEHRALNAPPAQIWEEQMNAHGIPTLTELTRLDKLVGAMRDGCRVAKTGVQFKNLRYFDADAVGALLDDLAGLAERRNQPKGSASFTAKIKYNPANLSEIHVWNARRNTYVTLPCLERAYADGLSVFQHKHLEDWSRLKGEDFSSPEERLAARAAMVRLVEQFSPDLTTRGRQRAARLLNSPKIQSLQGDTVSLAYAPARHDGLAAVIPHDALSSLRVDGGLAPTRPPRPTKRKTKPPSPPKARSKAKPTDPARLWQADYPETGDEAVFDLGGGGEWKGFAQ</sequence>
<evidence type="ECO:0000256" key="1">
    <source>
        <dbReference type="SAM" id="MobiDB-lite"/>
    </source>
</evidence>
<dbReference type="Gene3D" id="3.30.420.10">
    <property type="entry name" value="Ribonuclease H-like superfamily/Ribonuclease H"/>
    <property type="match status" value="1"/>
</dbReference>